<feature type="chain" id="PRO_5016398879" evidence="1">
    <location>
        <begin position="28"/>
        <end position="70"/>
    </location>
</feature>
<evidence type="ECO:0000256" key="1">
    <source>
        <dbReference type="SAM" id="SignalP"/>
    </source>
</evidence>
<evidence type="ECO:0000313" key="2">
    <source>
        <dbReference type="EMBL" id="GAU35108.1"/>
    </source>
</evidence>
<feature type="signal peptide" evidence="1">
    <location>
        <begin position="1"/>
        <end position="27"/>
    </location>
</feature>
<name>A0A2Z6MRY7_TRISU</name>
<gene>
    <name evidence="2" type="ORF">TSUD_162130</name>
</gene>
<protein>
    <submittedName>
        <fullName evidence="2">Uncharacterized protein</fullName>
    </submittedName>
</protein>
<keyword evidence="1" id="KW-0732">Signal</keyword>
<organism evidence="2 3">
    <name type="scientific">Trifolium subterraneum</name>
    <name type="common">Subterranean clover</name>
    <dbReference type="NCBI Taxonomy" id="3900"/>
    <lineage>
        <taxon>Eukaryota</taxon>
        <taxon>Viridiplantae</taxon>
        <taxon>Streptophyta</taxon>
        <taxon>Embryophyta</taxon>
        <taxon>Tracheophyta</taxon>
        <taxon>Spermatophyta</taxon>
        <taxon>Magnoliopsida</taxon>
        <taxon>eudicotyledons</taxon>
        <taxon>Gunneridae</taxon>
        <taxon>Pentapetalae</taxon>
        <taxon>rosids</taxon>
        <taxon>fabids</taxon>
        <taxon>Fabales</taxon>
        <taxon>Fabaceae</taxon>
        <taxon>Papilionoideae</taxon>
        <taxon>50 kb inversion clade</taxon>
        <taxon>NPAAA clade</taxon>
        <taxon>Hologalegina</taxon>
        <taxon>IRL clade</taxon>
        <taxon>Trifolieae</taxon>
        <taxon>Trifolium</taxon>
    </lineage>
</organism>
<dbReference type="AlphaFoldDB" id="A0A2Z6MRY7"/>
<proteinExistence type="predicted"/>
<dbReference type="EMBL" id="DF973576">
    <property type="protein sequence ID" value="GAU35108.1"/>
    <property type="molecule type" value="Genomic_DNA"/>
</dbReference>
<evidence type="ECO:0000313" key="3">
    <source>
        <dbReference type="Proteomes" id="UP000242715"/>
    </source>
</evidence>
<keyword evidence="3" id="KW-1185">Reference proteome</keyword>
<reference evidence="3" key="1">
    <citation type="journal article" date="2017" name="Front. Plant Sci.">
        <title>Climate Clever Clovers: New Paradigm to Reduce the Environmental Footprint of Ruminants by Breeding Low Methanogenic Forages Utilizing Haplotype Variation.</title>
        <authorList>
            <person name="Kaur P."/>
            <person name="Appels R."/>
            <person name="Bayer P.E."/>
            <person name="Keeble-Gagnere G."/>
            <person name="Wang J."/>
            <person name="Hirakawa H."/>
            <person name="Shirasawa K."/>
            <person name="Vercoe P."/>
            <person name="Stefanova K."/>
            <person name="Durmic Z."/>
            <person name="Nichols P."/>
            <person name="Revell C."/>
            <person name="Isobe S.N."/>
            <person name="Edwards D."/>
            <person name="Erskine W."/>
        </authorList>
    </citation>
    <scope>NUCLEOTIDE SEQUENCE [LARGE SCALE GENOMIC DNA]</scope>
    <source>
        <strain evidence="3">cv. Daliak</strain>
    </source>
</reference>
<accession>A0A2Z6MRY7</accession>
<sequence length="70" mass="8058">MELDQPFDRFSLPILLLLLRFSVSVSGFEGWFRFSGAFDSICDEVSGFMMNNGDGGFLDFLRWFDEDFLG</sequence>
<dbReference type="Proteomes" id="UP000242715">
    <property type="component" value="Unassembled WGS sequence"/>
</dbReference>